<dbReference type="AlphaFoldDB" id="A0AAF0PUA0"/>
<evidence type="ECO:0000313" key="6">
    <source>
        <dbReference type="EMBL" id="WMV08059.1"/>
    </source>
</evidence>
<evidence type="ECO:0000313" key="7">
    <source>
        <dbReference type="Proteomes" id="UP001234989"/>
    </source>
</evidence>
<evidence type="ECO:0000256" key="3">
    <source>
        <dbReference type="ARBA" id="ARBA00022741"/>
    </source>
</evidence>
<proteinExistence type="predicted"/>
<organism evidence="6 7">
    <name type="scientific">Solanum verrucosum</name>
    <dbReference type="NCBI Taxonomy" id="315347"/>
    <lineage>
        <taxon>Eukaryota</taxon>
        <taxon>Viridiplantae</taxon>
        <taxon>Streptophyta</taxon>
        <taxon>Embryophyta</taxon>
        <taxon>Tracheophyta</taxon>
        <taxon>Spermatophyta</taxon>
        <taxon>Magnoliopsida</taxon>
        <taxon>eudicotyledons</taxon>
        <taxon>Gunneridae</taxon>
        <taxon>Pentapetalae</taxon>
        <taxon>asterids</taxon>
        <taxon>lamiids</taxon>
        <taxon>Solanales</taxon>
        <taxon>Solanaceae</taxon>
        <taxon>Solanoideae</taxon>
        <taxon>Solaneae</taxon>
        <taxon>Solanum</taxon>
    </lineage>
</organism>
<name>A0AAF0PUA0_SOLVR</name>
<keyword evidence="7" id="KW-1185">Reference proteome</keyword>
<dbReference type="Gene3D" id="1.10.510.10">
    <property type="entry name" value="Transferase(Phosphotransferase) domain 1"/>
    <property type="match status" value="1"/>
</dbReference>
<dbReference type="GO" id="GO:0004674">
    <property type="term" value="F:protein serine/threonine kinase activity"/>
    <property type="evidence" value="ECO:0007669"/>
    <property type="project" value="UniProtKB-KW"/>
</dbReference>
<keyword evidence="3" id="KW-0547">Nucleotide-binding</keyword>
<dbReference type="EMBL" id="CP133612">
    <property type="protein sequence ID" value="WMV08059.1"/>
    <property type="molecule type" value="Genomic_DNA"/>
</dbReference>
<evidence type="ECO:0000256" key="5">
    <source>
        <dbReference type="ARBA" id="ARBA00022840"/>
    </source>
</evidence>
<dbReference type="GO" id="GO:0005886">
    <property type="term" value="C:plasma membrane"/>
    <property type="evidence" value="ECO:0007669"/>
    <property type="project" value="TreeGrafter"/>
</dbReference>
<sequence>MSPEYAVDGIFLVKLNAFRFKVFVLEIVSCKKNRVFVYQDHNLNLLESAWKLCKENRSLELIYAQLADFCHISQVLRSIPMGLLCVQHCPEDRTNMSYVFCDGRE</sequence>
<gene>
    <name evidence="6" type="ORF">MTR67_001444</name>
</gene>
<dbReference type="GO" id="GO:0005524">
    <property type="term" value="F:ATP binding"/>
    <property type="evidence" value="ECO:0007669"/>
    <property type="project" value="UniProtKB-KW"/>
</dbReference>
<reference evidence="6" key="1">
    <citation type="submission" date="2023-08" db="EMBL/GenBank/DDBJ databases">
        <title>A de novo genome assembly of Solanum verrucosum Schlechtendal, a Mexican diploid species geographically isolated from the other diploid A-genome species in potato relatives.</title>
        <authorList>
            <person name="Hosaka K."/>
        </authorList>
    </citation>
    <scope>NUCLEOTIDE SEQUENCE</scope>
    <source>
        <tissue evidence="6">Young leaves</tissue>
    </source>
</reference>
<keyword evidence="5" id="KW-0067">ATP-binding</keyword>
<keyword evidence="4" id="KW-0418">Kinase</keyword>
<dbReference type="PANTHER" id="PTHR27002:SF851">
    <property type="entry name" value="G-TYPE LECTIN S-RECEPTOR-LIKE SERINE_THREONINE-PROTEIN KINASE SD1-1"/>
    <property type="match status" value="1"/>
</dbReference>
<dbReference type="Proteomes" id="UP001234989">
    <property type="component" value="Chromosome 1"/>
</dbReference>
<dbReference type="PANTHER" id="PTHR27002">
    <property type="entry name" value="RECEPTOR-LIKE SERINE/THREONINE-PROTEIN KINASE SD1-8"/>
    <property type="match status" value="1"/>
</dbReference>
<evidence type="ECO:0000256" key="1">
    <source>
        <dbReference type="ARBA" id="ARBA00022527"/>
    </source>
</evidence>
<accession>A0AAF0PUA0</accession>
<protein>
    <submittedName>
        <fullName evidence="6">Uncharacterized protein</fullName>
    </submittedName>
</protein>
<evidence type="ECO:0000256" key="4">
    <source>
        <dbReference type="ARBA" id="ARBA00022777"/>
    </source>
</evidence>
<evidence type="ECO:0000256" key="2">
    <source>
        <dbReference type="ARBA" id="ARBA00022679"/>
    </source>
</evidence>
<keyword evidence="1" id="KW-0723">Serine/threonine-protein kinase</keyword>
<keyword evidence="2" id="KW-0808">Transferase</keyword>